<dbReference type="InterPro" id="IPR057670">
    <property type="entry name" value="SH3_retrovirus"/>
</dbReference>
<proteinExistence type="predicted"/>
<sequence length="376" mass="41726">MVHRDKFGARSVPCVFLGYSFAKRGYKLYNLVSKSSFVSRDAIFHETIFPFAQPSFTSSTIFPSQSSPVDVFPSAPPSFPSFGEARDEVFPLPSPSLGDLSPSPSSPFSDALPSFSHSSSPFPTPSTSPPFVRKSSRPHNPPSYLQYYVCPLPSCSRPCTSLLAVGALSFFEPQSYSHVAPVPEWQEAVRKNYVCSLPSCSRPGTSLLAVGALSFFEPQSYSHVAHVPKWQEAMRKEFKALDINGTWFVMPLPPGKKPIGCKWVYKVKYMADGSVERFKARLVVRGDTQVEGVDFQETFSLVVKMSTIKTLVALTVKRQWPLFQLDVNNAFLHGDLDDEVFMKLPPGYFVPSSSGSDQLVCKLQKSLYGLRQASRQ</sequence>
<dbReference type="Pfam" id="PF25597">
    <property type="entry name" value="SH3_retrovirus"/>
    <property type="match status" value="1"/>
</dbReference>
<feature type="domain" description="Retroviral polymerase SH3-like" evidence="3">
    <location>
        <begin position="3"/>
        <end position="54"/>
    </location>
</feature>
<gene>
    <name evidence="4" type="primary">LOC107816489</name>
</gene>
<dbReference type="OrthoDB" id="411615at2759"/>
<protein>
    <recommendedName>
        <fullName evidence="5">Reverse transcriptase Ty1/copia-type domain-containing protein</fullName>
    </recommendedName>
</protein>
<evidence type="ECO:0008006" key="5">
    <source>
        <dbReference type="Google" id="ProtNLM"/>
    </source>
</evidence>
<dbReference type="STRING" id="4097.A0A1S4C9A8"/>
<evidence type="ECO:0000256" key="1">
    <source>
        <dbReference type="SAM" id="MobiDB-lite"/>
    </source>
</evidence>
<name>A0A1S4C9A8_TOBAC</name>
<feature type="region of interest" description="Disordered" evidence="1">
    <location>
        <begin position="96"/>
        <end position="137"/>
    </location>
</feature>
<dbReference type="PaxDb" id="4097-A0A1S4C9A8"/>
<dbReference type="Pfam" id="PF07727">
    <property type="entry name" value="RVT_2"/>
    <property type="match status" value="1"/>
</dbReference>
<dbReference type="OMA" id="EPQSYSH"/>
<dbReference type="AlphaFoldDB" id="A0A1S4C9A8"/>
<dbReference type="RefSeq" id="XP_016497696.1">
    <property type="nucleotide sequence ID" value="XM_016642210.1"/>
</dbReference>
<feature type="domain" description="Reverse transcriptase Ty1/copia-type" evidence="2">
    <location>
        <begin position="244"/>
        <end position="375"/>
    </location>
</feature>
<dbReference type="InterPro" id="IPR013103">
    <property type="entry name" value="RVT_2"/>
</dbReference>
<evidence type="ECO:0000313" key="4">
    <source>
        <dbReference type="RefSeq" id="XP_016497696.1"/>
    </source>
</evidence>
<accession>A0A1S4C9A8</accession>
<dbReference type="SUPFAM" id="SSF56672">
    <property type="entry name" value="DNA/RNA polymerases"/>
    <property type="match status" value="1"/>
</dbReference>
<organism evidence="4">
    <name type="scientific">Nicotiana tabacum</name>
    <name type="common">Common tobacco</name>
    <dbReference type="NCBI Taxonomy" id="4097"/>
    <lineage>
        <taxon>Eukaryota</taxon>
        <taxon>Viridiplantae</taxon>
        <taxon>Streptophyta</taxon>
        <taxon>Embryophyta</taxon>
        <taxon>Tracheophyta</taxon>
        <taxon>Spermatophyta</taxon>
        <taxon>Magnoliopsida</taxon>
        <taxon>eudicotyledons</taxon>
        <taxon>Gunneridae</taxon>
        <taxon>Pentapetalae</taxon>
        <taxon>asterids</taxon>
        <taxon>lamiids</taxon>
        <taxon>Solanales</taxon>
        <taxon>Solanaceae</taxon>
        <taxon>Nicotianoideae</taxon>
        <taxon>Nicotianeae</taxon>
        <taxon>Nicotiana</taxon>
    </lineage>
</organism>
<evidence type="ECO:0000259" key="3">
    <source>
        <dbReference type="Pfam" id="PF25597"/>
    </source>
</evidence>
<reference evidence="4" key="1">
    <citation type="submission" date="2025-08" db="UniProtKB">
        <authorList>
            <consortium name="RefSeq"/>
        </authorList>
    </citation>
    <scope>IDENTIFICATION</scope>
</reference>
<evidence type="ECO:0000259" key="2">
    <source>
        <dbReference type="Pfam" id="PF07727"/>
    </source>
</evidence>
<feature type="compositionally biased region" description="Low complexity" evidence="1">
    <location>
        <begin position="96"/>
        <end position="121"/>
    </location>
</feature>
<dbReference type="KEGG" id="nta:107816489"/>
<dbReference type="InterPro" id="IPR043502">
    <property type="entry name" value="DNA/RNA_pol_sf"/>
</dbReference>